<dbReference type="InterPro" id="IPR006134">
    <property type="entry name" value="DNA-dir_DNA_pol_B_multi_dom"/>
</dbReference>
<keyword evidence="3" id="KW-0808">Transferase</keyword>
<evidence type="ECO:0000259" key="8">
    <source>
        <dbReference type="Pfam" id="PF00136"/>
    </source>
</evidence>
<sequence>MPTVGWLFDLYPLRDRMVLWFLSSEGEALRLMDTFPYVVCLGGAPGQVRRAVQALEGRRWLTRAYPTRRRDLGSGEEMPVWALELKSYGHLPRLRNWLGKQEGVLEAYNCDLDVAAYYLYCKGIWPGAWYDLEAREGRLTALAPREEQFARDLSLPPLTIMGLGLIKDPLIPLDAGNGLTITWEGRTLELEAPDWAGLVRQTTRWLARANPDLVLSDYGDESIIPLLWRWSQESGTPLPLDRETEAVPRKFLGGRTYFSYGRVVYQGSAAPFYGRWHVDRRNSFFFREADLMGLVQISRLGQLPLQQAARASPGTLITSMQLARAVQDGILIPWRKADPERFKSAGDLLTVDKGGLVFMPPIGLHFNVAELDFASMYPSIMATHNISPETVNCRCCEGMVGEGSLRGGREVSGPPVRPSTLVPEARYRLCRKREGLVPRTLRPILVLREQLKAAAKEAPPEAAVLYQQRQNALKWMLVTCFGYLGYKNARFGRIEAHEAVTAFGRDKLLTAKEICEARGYKVLHGLTDCVWIRKPGMTAEGLRDLCREISEATDVKLALEGVYRWIAFLPSRQNRERPVATRYFGVFADGRVKARGLSCRRRDTPPFVRRAQEALLALLATGATPEELRSLKPELEDRAEGFRQRLREGGLNPQELVVTRVLSQPLADYRVETPTALALRQLQQAGVRVRPGEKVRFVHRERRRPKDCRVKAAPFLEDLEGYDTAVYLELLERAVAEVMEGVFGAGAAGTEAKRGKGKKR</sequence>
<dbReference type="InterPro" id="IPR012337">
    <property type="entry name" value="RNaseH-like_sf"/>
</dbReference>
<dbReference type="Pfam" id="PF00136">
    <property type="entry name" value="DNA_pol_B"/>
    <property type="match status" value="1"/>
</dbReference>
<proteinExistence type="inferred from homology"/>
<dbReference type="SUPFAM" id="SSF53098">
    <property type="entry name" value="Ribonuclease H-like"/>
    <property type="match status" value="1"/>
</dbReference>
<evidence type="ECO:0000256" key="5">
    <source>
        <dbReference type="ARBA" id="ARBA00022932"/>
    </source>
</evidence>
<dbReference type="SMART" id="SM00486">
    <property type="entry name" value="POLBc"/>
    <property type="match status" value="1"/>
</dbReference>
<gene>
    <name evidence="9" type="ORF">ENW96_13010</name>
</gene>
<comment type="catalytic activity">
    <reaction evidence="7">
        <text>DNA(n) + a 2'-deoxyribonucleoside 5'-triphosphate = DNA(n+1) + diphosphate</text>
        <dbReference type="Rhea" id="RHEA:22508"/>
        <dbReference type="Rhea" id="RHEA-COMP:17339"/>
        <dbReference type="Rhea" id="RHEA-COMP:17340"/>
        <dbReference type="ChEBI" id="CHEBI:33019"/>
        <dbReference type="ChEBI" id="CHEBI:61560"/>
        <dbReference type="ChEBI" id="CHEBI:173112"/>
        <dbReference type="EC" id="2.7.7.7"/>
    </reaction>
</comment>
<dbReference type="EMBL" id="DTMF01000312">
    <property type="protein sequence ID" value="HGF35276.1"/>
    <property type="molecule type" value="Genomic_DNA"/>
</dbReference>
<dbReference type="Gene3D" id="3.90.1600.10">
    <property type="entry name" value="Palm domain of DNA polymerase"/>
    <property type="match status" value="1"/>
</dbReference>
<evidence type="ECO:0000313" key="9">
    <source>
        <dbReference type="EMBL" id="HGF35276.1"/>
    </source>
</evidence>
<evidence type="ECO:0000256" key="6">
    <source>
        <dbReference type="ARBA" id="ARBA00023125"/>
    </source>
</evidence>
<dbReference type="CDD" id="cd05531">
    <property type="entry name" value="POLBc_B2"/>
    <property type="match status" value="1"/>
</dbReference>
<dbReference type="Gene3D" id="1.10.132.60">
    <property type="entry name" value="DNA polymerase family B, C-terminal domain"/>
    <property type="match status" value="1"/>
</dbReference>
<feature type="domain" description="DNA-directed DNA polymerase family B multifunctional" evidence="8">
    <location>
        <begin position="315"/>
        <end position="739"/>
    </location>
</feature>
<evidence type="ECO:0000256" key="7">
    <source>
        <dbReference type="ARBA" id="ARBA00049244"/>
    </source>
</evidence>
<evidence type="ECO:0000256" key="1">
    <source>
        <dbReference type="ARBA" id="ARBA00005755"/>
    </source>
</evidence>
<dbReference type="InterPro" id="IPR006172">
    <property type="entry name" value="DNA-dir_DNA_pol_B"/>
</dbReference>
<comment type="caution">
    <text evidence="9">The sequence shown here is derived from an EMBL/GenBank/DDBJ whole genome shotgun (WGS) entry which is preliminary data.</text>
</comment>
<dbReference type="AlphaFoldDB" id="A0A7C3UZD2"/>
<keyword evidence="6" id="KW-0238">DNA-binding</keyword>
<evidence type="ECO:0000256" key="4">
    <source>
        <dbReference type="ARBA" id="ARBA00022695"/>
    </source>
</evidence>
<dbReference type="GO" id="GO:0000166">
    <property type="term" value="F:nucleotide binding"/>
    <property type="evidence" value="ECO:0007669"/>
    <property type="project" value="InterPro"/>
</dbReference>
<dbReference type="Gene3D" id="1.10.287.690">
    <property type="entry name" value="Helix hairpin bin"/>
    <property type="match status" value="1"/>
</dbReference>
<dbReference type="PANTHER" id="PTHR10322:SF23">
    <property type="entry name" value="DNA POLYMERASE DELTA CATALYTIC SUBUNIT"/>
    <property type="match status" value="1"/>
</dbReference>
<dbReference type="InterPro" id="IPR023211">
    <property type="entry name" value="DNA_pol_palm_dom_sf"/>
</dbReference>
<keyword evidence="5" id="KW-0239">DNA-directed DNA polymerase</keyword>
<dbReference type="GO" id="GO:0003887">
    <property type="term" value="F:DNA-directed DNA polymerase activity"/>
    <property type="evidence" value="ECO:0007669"/>
    <property type="project" value="UniProtKB-KW"/>
</dbReference>
<dbReference type="PANTHER" id="PTHR10322">
    <property type="entry name" value="DNA POLYMERASE CATALYTIC SUBUNIT"/>
    <property type="match status" value="1"/>
</dbReference>
<evidence type="ECO:0000256" key="2">
    <source>
        <dbReference type="ARBA" id="ARBA00012417"/>
    </source>
</evidence>
<dbReference type="GO" id="GO:0006261">
    <property type="term" value="P:DNA-templated DNA replication"/>
    <property type="evidence" value="ECO:0007669"/>
    <property type="project" value="TreeGrafter"/>
</dbReference>
<keyword evidence="4" id="KW-0548">Nucleotidyltransferase</keyword>
<dbReference type="EC" id="2.7.7.7" evidence="2"/>
<protein>
    <recommendedName>
        <fullName evidence="2">DNA-directed DNA polymerase</fullName>
        <ecNumber evidence="2">2.7.7.7</ecNumber>
    </recommendedName>
</protein>
<dbReference type="InterPro" id="IPR050240">
    <property type="entry name" value="DNA_pol_type-B"/>
</dbReference>
<dbReference type="SUPFAM" id="SSF56672">
    <property type="entry name" value="DNA/RNA polymerases"/>
    <property type="match status" value="1"/>
</dbReference>
<comment type="similarity">
    <text evidence="1">Belongs to the DNA polymerase type-B family.</text>
</comment>
<evidence type="ECO:0000256" key="3">
    <source>
        <dbReference type="ARBA" id="ARBA00022679"/>
    </source>
</evidence>
<name>A0A7C3UZD2_9BACT</name>
<accession>A0A7C3UZD2</accession>
<dbReference type="InterPro" id="IPR043502">
    <property type="entry name" value="DNA/RNA_pol_sf"/>
</dbReference>
<dbReference type="GO" id="GO:0003677">
    <property type="term" value="F:DNA binding"/>
    <property type="evidence" value="ECO:0007669"/>
    <property type="project" value="UniProtKB-KW"/>
</dbReference>
<reference evidence="9" key="1">
    <citation type="journal article" date="2020" name="mSystems">
        <title>Genome- and Community-Level Interaction Insights into Carbon Utilization and Element Cycling Functions of Hydrothermarchaeota in Hydrothermal Sediment.</title>
        <authorList>
            <person name="Zhou Z."/>
            <person name="Liu Y."/>
            <person name="Xu W."/>
            <person name="Pan J."/>
            <person name="Luo Z.H."/>
            <person name="Li M."/>
        </authorList>
    </citation>
    <scope>NUCLEOTIDE SEQUENCE [LARGE SCALE GENOMIC DNA]</scope>
    <source>
        <strain evidence="9">SpSt-897</strain>
    </source>
</reference>
<dbReference type="InterPro" id="IPR042087">
    <property type="entry name" value="DNA_pol_B_thumb"/>
</dbReference>
<organism evidence="9">
    <name type="scientific">Desulfobacca acetoxidans</name>
    <dbReference type="NCBI Taxonomy" id="60893"/>
    <lineage>
        <taxon>Bacteria</taxon>
        <taxon>Pseudomonadati</taxon>
        <taxon>Thermodesulfobacteriota</taxon>
        <taxon>Desulfobaccia</taxon>
        <taxon>Desulfobaccales</taxon>
        <taxon>Desulfobaccaceae</taxon>
        <taxon>Desulfobacca</taxon>
    </lineage>
</organism>